<dbReference type="InterPro" id="IPR028995">
    <property type="entry name" value="Glyco_hydro_57/38_cen_sf"/>
</dbReference>
<protein>
    <recommendedName>
        <fullName evidence="3">alpha-mannosidase</fullName>
        <ecNumber evidence="3">3.2.1.24</ecNumber>
    </recommendedName>
</protein>
<dbReference type="Pfam" id="PF07748">
    <property type="entry name" value="Glyco_hydro_38C"/>
    <property type="match status" value="1"/>
</dbReference>
<dbReference type="InterPro" id="IPR027291">
    <property type="entry name" value="Glyco_hydro_38_N_sf"/>
</dbReference>
<dbReference type="InterPro" id="IPR011330">
    <property type="entry name" value="Glyco_hydro/deAcase_b/a-brl"/>
</dbReference>
<dbReference type="FunFam" id="3.20.110.10:FF:000002">
    <property type="entry name" value="alpha-mannosidase 2C1 isoform X1"/>
    <property type="match status" value="1"/>
</dbReference>
<dbReference type="GO" id="GO:0006013">
    <property type="term" value="P:mannose metabolic process"/>
    <property type="evidence" value="ECO:0007669"/>
    <property type="project" value="InterPro"/>
</dbReference>
<proteinExistence type="inferred from homology"/>
<dbReference type="PANTHER" id="PTHR46017:SF1">
    <property type="entry name" value="ALPHA-MANNOSIDASE 2C1"/>
    <property type="match status" value="1"/>
</dbReference>
<evidence type="ECO:0000313" key="8">
    <source>
        <dbReference type="EMBL" id="KAI9634247.1"/>
    </source>
</evidence>
<dbReference type="InterPro" id="IPR037094">
    <property type="entry name" value="Glyco_hydro_38_cen_sf"/>
</dbReference>
<evidence type="ECO:0000313" key="9">
    <source>
        <dbReference type="Proteomes" id="UP001164286"/>
    </source>
</evidence>
<dbReference type="GO" id="GO:0046872">
    <property type="term" value="F:metal ion binding"/>
    <property type="evidence" value="ECO:0007669"/>
    <property type="project" value="UniProtKB-KW"/>
</dbReference>
<comment type="catalytic activity">
    <reaction evidence="1">
        <text>Hydrolysis of terminal, non-reducing alpha-D-mannose residues in alpha-D-mannosides.</text>
        <dbReference type="EC" id="3.2.1.24"/>
    </reaction>
</comment>
<evidence type="ECO:0000256" key="1">
    <source>
        <dbReference type="ARBA" id="ARBA00000365"/>
    </source>
</evidence>
<dbReference type="SUPFAM" id="SSF88713">
    <property type="entry name" value="Glycoside hydrolase/deacetylase"/>
    <property type="match status" value="1"/>
</dbReference>
<name>A0AA38H4B3_9TREE</name>
<sequence length="1127" mass="125328">MSRPVRTSEFRRRMGLAEFTPPASSHQIKAPNVEMCGNHPEYPQRTETVNHPLLPRITDTRLDRFFTGAYASQHLDECLARARFSGSPHVKLTVWSAPNGGKPSFDEAIRSLSEAEEQEIGVGFVFGLSWTNHWVKCELSIPEGMRNTGEQVIFEFDPSCEAMVYSTDGTPIHGITGGPNTMKDGSPGEQEDRRVEHIIPAKAVKAGKYTCYVEVTCNGMFGLGPSRYLHPDANRTFPLISADIVLPNPHARGLRTDFRILAEVSRHPSAKATGLAQKALKACDDIMNAFIRGEGQTAEELDEVLQRCRRIGWKVLGKLGKEEVQSLAVWKTEKDRPAEIWAIGHCHIDTAWLWRYTHTQQKIARSWTSQVDLMDRFPGHQFAASSAVQYHWLETLYPKAFARVADYVKKGRFHAVGGAWLEHDCMMPSGESLIRHYLYGQRYFKEKFGVVCREAFLPDTFGYASQLPQILRSAGLNYFFTQKISWNNINVFPYNTFNWAGIDGTQVLAHMTPVDGYNGQCTFGEIIKGIQNNKNLGVTDQCLFLFGNGDGGGGPTPAMIDRLERLDSLARTNPGVPTLKIGSPIDFFDDLCRQSEGGKTLPTWRGELYLELHRGTYTTQACIKKGNRDMETLLRDLEYFATLASLAAGSYEYPTTEIREIWQEMMLGQFHDCLPGTTIKAVVEDNLEIYSRRSDQARKLLDSALAVLRTGEEGTTVIEPLRLAREEVHESAPGQYKWLSTNASGLGALSSPSDLTLPSAASDGSTYTVSNARYTVTLSSKRITSIFDKLNSREIIAPGVGTSSAGFMIYEDYPLTYDAWDAEIYHLQMGKEVEFDKVEVKEEGGMRASLVASVNFGKSSAKLIISLDATTPSTVASTPIHVVAEIDWREQHRFLKFALPLDIHSAYATYGTQFGVIERPTHRNTTIDQAKFEVCAHGFADLSEAGYGVAIACRDKYGYAVEGNTMRLSLVRAPTSPDPETDQGYHSIPFAIMPHARHVAESDIVQQTLRYTNQPYILPGSYSLPTVTVSGDASSGIVVETIKRGEDDEATGTKTVLLRLYESKGGRARGVLNLADFKVKEAEWANVLEQTLEGDEGKCEVTESQGAWSVALDMRSFEIRTLRLVVE</sequence>
<dbReference type="RefSeq" id="XP_052944024.1">
    <property type="nucleotide sequence ID" value="XM_053087666.1"/>
</dbReference>
<gene>
    <name evidence="8" type="ORF">MKK02DRAFT_28902</name>
</gene>
<dbReference type="GO" id="GO:0000329">
    <property type="term" value="C:fungal-type vacuole membrane"/>
    <property type="evidence" value="ECO:0007669"/>
    <property type="project" value="TreeGrafter"/>
</dbReference>
<dbReference type="FunFam" id="1.20.1270.50:FF:000004">
    <property type="entry name" value="alpha-mannosidase 2C1 isoform X1"/>
    <property type="match status" value="1"/>
</dbReference>
<dbReference type="Pfam" id="PF17677">
    <property type="entry name" value="Glyco_hydro38C2"/>
    <property type="match status" value="1"/>
</dbReference>
<dbReference type="SUPFAM" id="SSF74650">
    <property type="entry name" value="Galactose mutarotase-like"/>
    <property type="match status" value="1"/>
</dbReference>
<organism evidence="8 9">
    <name type="scientific">Dioszegia hungarica</name>
    <dbReference type="NCBI Taxonomy" id="4972"/>
    <lineage>
        <taxon>Eukaryota</taxon>
        <taxon>Fungi</taxon>
        <taxon>Dikarya</taxon>
        <taxon>Basidiomycota</taxon>
        <taxon>Agaricomycotina</taxon>
        <taxon>Tremellomycetes</taxon>
        <taxon>Tremellales</taxon>
        <taxon>Bulleribasidiaceae</taxon>
        <taxon>Dioszegia</taxon>
    </lineage>
</organism>
<evidence type="ECO:0000256" key="5">
    <source>
        <dbReference type="ARBA" id="ARBA00022801"/>
    </source>
</evidence>
<comment type="similarity">
    <text evidence="2">Belongs to the glycosyl hydrolase 38 family.</text>
</comment>
<dbReference type="Pfam" id="PF01074">
    <property type="entry name" value="Glyco_hydro_38N"/>
    <property type="match status" value="1"/>
</dbReference>
<accession>A0AA38H4B3</accession>
<keyword evidence="5 8" id="KW-0378">Hydrolase</keyword>
<dbReference type="InterPro" id="IPR054723">
    <property type="entry name" value="Ams1-like_N"/>
</dbReference>
<dbReference type="GeneID" id="77726871"/>
<dbReference type="PANTHER" id="PTHR46017">
    <property type="entry name" value="ALPHA-MANNOSIDASE 2C1"/>
    <property type="match status" value="1"/>
</dbReference>
<dbReference type="EMBL" id="JAKWFO010000008">
    <property type="protein sequence ID" value="KAI9634247.1"/>
    <property type="molecule type" value="Genomic_DNA"/>
</dbReference>
<evidence type="ECO:0000256" key="3">
    <source>
        <dbReference type="ARBA" id="ARBA00012752"/>
    </source>
</evidence>
<comment type="caution">
    <text evidence="8">The sequence shown here is derived from an EMBL/GenBank/DDBJ whole genome shotgun (WGS) entry which is preliminary data.</text>
</comment>
<evidence type="ECO:0000256" key="2">
    <source>
        <dbReference type="ARBA" id="ARBA00009792"/>
    </source>
</evidence>
<keyword evidence="6" id="KW-0326">Glycosidase</keyword>
<evidence type="ECO:0000256" key="4">
    <source>
        <dbReference type="ARBA" id="ARBA00022723"/>
    </source>
</evidence>
<dbReference type="SUPFAM" id="SSF88688">
    <property type="entry name" value="Families 57/38 glycoside transferase middle domain"/>
    <property type="match status" value="1"/>
</dbReference>
<evidence type="ECO:0000259" key="7">
    <source>
        <dbReference type="SMART" id="SM00872"/>
    </source>
</evidence>
<reference evidence="8" key="1">
    <citation type="journal article" date="2022" name="G3 (Bethesda)">
        <title>High quality genome of the basidiomycete yeast Dioszegia hungarica PDD-24b-2 isolated from cloud water.</title>
        <authorList>
            <person name="Jarrige D."/>
            <person name="Haridas S."/>
            <person name="Bleykasten-Grosshans C."/>
            <person name="Joly M."/>
            <person name="Nadalig T."/>
            <person name="Sancelme M."/>
            <person name="Vuilleumier S."/>
            <person name="Grigoriev I.V."/>
            <person name="Amato P."/>
            <person name="Bringel F."/>
        </authorList>
    </citation>
    <scope>NUCLEOTIDE SEQUENCE</scope>
    <source>
        <strain evidence="8">PDD-24b-2</strain>
    </source>
</reference>
<dbReference type="Proteomes" id="UP001164286">
    <property type="component" value="Unassembled WGS sequence"/>
</dbReference>
<keyword evidence="9" id="KW-1185">Reference proteome</keyword>
<dbReference type="GO" id="GO:0030246">
    <property type="term" value="F:carbohydrate binding"/>
    <property type="evidence" value="ECO:0007669"/>
    <property type="project" value="InterPro"/>
</dbReference>
<dbReference type="GO" id="GO:0004559">
    <property type="term" value="F:alpha-mannosidase activity"/>
    <property type="evidence" value="ECO:0007669"/>
    <property type="project" value="UniProtKB-EC"/>
</dbReference>
<dbReference type="InterPro" id="IPR015341">
    <property type="entry name" value="Glyco_hydro_38_cen"/>
</dbReference>
<dbReference type="Gene3D" id="3.20.110.10">
    <property type="entry name" value="Glycoside hydrolase 38, N terminal domain"/>
    <property type="match status" value="1"/>
</dbReference>
<dbReference type="InterPro" id="IPR011013">
    <property type="entry name" value="Gal_mutarotase_sf_dom"/>
</dbReference>
<dbReference type="InterPro" id="IPR011682">
    <property type="entry name" value="Glyco_hydro_38_C"/>
</dbReference>
<feature type="domain" description="Glycoside hydrolase family 38 central" evidence="7">
    <location>
        <begin position="611"/>
        <end position="690"/>
    </location>
</feature>
<dbReference type="InterPro" id="IPR000602">
    <property type="entry name" value="Glyco_hydro_38_N"/>
</dbReference>
<dbReference type="InterPro" id="IPR041147">
    <property type="entry name" value="GH38_C"/>
</dbReference>
<dbReference type="SMART" id="SM00872">
    <property type="entry name" value="Alpha-mann_mid"/>
    <property type="match status" value="1"/>
</dbReference>
<keyword evidence="4" id="KW-0479">Metal-binding</keyword>
<dbReference type="Pfam" id="PF09261">
    <property type="entry name" value="Alpha-mann_mid"/>
    <property type="match status" value="1"/>
</dbReference>
<dbReference type="EC" id="3.2.1.24" evidence="3"/>
<dbReference type="Gene3D" id="1.20.1270.50">
    <property type="entry name" value="Glycoside hydrolase family 38, central domain"/>
    <property type="match status" value="1"/>
</dbReference>
<dbReference type="AlphaFoldDB" id="A0AA38H4B3"/>
<dbReference type="Pfam" id="PF22907">
    <property type="entry name" value="Ams1-like_1st"/>
    <property type="match status" value="1"/>
</dbReference>
<dbReference type="GO" id="GO:0009313">
    <property type="term" value="P:oligosaccharide catabolic process"/>
    <property type="evidence" value="ECO:0007669"/>
    <property type="project" value="TreeGrafter"/>
</dbReference>
<evidence type="ECO:0000256" key="6">
    <source>
        <dbReference type="ARBA" id="ARBA00023295"/>
    </source>
</evidence>
<dbReference type="Gene3D" id="2.70.98.30">
    <property type="entry name" value="Golgi alpha-mannosidase II, domain 4"/>
    <property type="match status" value="1"/>
</dbReference>